<proteinExistence type="predicted"/>
<accession>A0A9W6XNL0</accession>
<protein>
    <submittedName>
        <fullName evidence="1">Unnamed protein product</fullName>
    </submittedName>
</protein>
<name>A0A9W6XNL0_9STRA</name>
<dbReference type="Proteomes" id="UP001165121">
    <property type="component" value="Unassembled WGS sequence"/>
</dbReference>
<keyword evidence="2" id="KW-1185">Reference proteome</keyword>
<evidence type="ECO:0000313" key="1">
    <source>
        <dbReference type="EMBL" id="GMF42492.1"/>
    </source>
</evidence>
<evidence type="ECO:0000313" key="2">
    <source>
        <dbReference type="Proteomes" id="UP001165121"/>
    </source>
</evidence>
<comment type="caution">
    <text evidence="1">The sequence shown here is derived from an EMBL/GenBank/DDBJ whole genome shotgun (WGS) entry which is preliminary data.</text>
</comment>
<reference evidence="1" key="1">
    <citation type="submission" date="2023-04" db="EMBL/GenBank/DDBJ databases">
        <title>Phytophthora fragariaefolia NBRC 109709.</title>
        <authorList>
            <person name="Ichikawa N."/>
            <person name="Sato H."/>
            <person name="Tonouchi N."/>
        </authorList>
    </citation>
    <scope>NUCLEOTIDE SEQUENCE</scope>
    <source>
        <strain evidence="1">NBRC 109709</strain>
    </source>
</reference>
<sequence>MNEAFFVNIVDHLPECQLEPETIRIALDKPEDDFLSSVRSVLREIPGPLSNYHLPHRSEGTSSFCTKEDHEMALSHAKIASVNGGCPNCYFGVYK</sequence>
<gene>
    <name evidence="1" type="ORF">Pfra01_001393200</name>
</gene>
<dbReference type="AlphaFoldDB" id="A0A9W6XNL0"/>
<dbReference type="EMBL" id="BSXT01001450">
    <property type="protein sequence ID" value="GMF42492.1"/>
    <property type="molecule type" value="Genomic_DNA"/>
</dbReference>
<organism evidence="1 2">
    <name type="scientific">Phytophthora fragariaefolia</name>
    <dbReference type="NCBI Taxonomy" id="1490495"/>
    <lineage>
        <taxon>Eukaryota</taxon>
        <taxon>Sar</taxon>
        <taxon>Stramenopiles</taxon>
        <taxon>Oomycota</taxon>
        <taxon>Peronosporomycetes</taxon>
        <taxon>Peronosporales</taxon>
        <taxon>Peronosporaceae</taxon>
        <taxon>Phytophthora</taxon>
    </lineage>
</organism>